<dbReference type="Gene3D" id="1.10.540.10">
    <property type="entry name" value="Acyl-CoA dehydrogenase/oxidase, N-terminal domain"/>
    <property type="match status" value="1"/>
</dbReference>
<dbReference type="GO" id="GO:0050660">
    <property type="term" value="F:flavin adenine dinucleotide binding"/>
    <property type="evidence" value="ECO:0007669"/>
    <property type="project" value="InterPro"/>
</dbReference>
<evidence type="ECO:0000256" key="2">
    <source>
        <dbReference type="ARBA" id="ARBA00049661"/>
    </source>
</evidence>
<reference evidence="6 7" key="1">
    <citation type="submission" date="2020-08" db="EMBL/GenBank/DDBJ databases">
        <title>Sequencing the genomes of 1000 actinobacteria strains.</title>
        <authorList>
            <person name="Klenk H.-P."/>
        </authorList>
    </citation>
    <scope>NUCLEOTIDE SEQUENCE [LARGE SCALE GENOMIC DNA]</scope>
    <source>
        <strain evidence="6 7">DSM 43150</strain>
    </source>
</reference>
<dbReference type="InterPro" id="IPR013786">
    <property type="entry name" value="AcylCoA_DH/ox_N"/>
</dbReference>
<dbReference type="Proteomes" id="UP000631312">
    <property type="component" value="Unassembled WGS sequence"/>
</dbReference>
<dbReference type="Pfam" id="PF02771">
    <property type="entry name" value="Acyl-CoA_dh_N"/>
    <property type="match status" value="1"/>
</dbReference>
<dbReference type="InterPro" id="IPR009100">
    <property type="entry name" value="AcylCoA_DH/oxidase_NM_dom_sf"/>
</dbReference>
<dbReference type="PANTHER" id="PTHR48083">
    <property type="entry name" value="MEDIUM-CHAIN SPECIFIC ACYL-COA DEHYDROGENASE, MITOCHONDRIAL-RELATED"/>
    <property type="match status" value="1"/>
</dbReference>
<evidence type="ECO:0000313" key="6">
    <source>
        <dbReference type="EMBL" id="MBB4754953.1"/>
    </source>
</evidence>
<evidence type="ECO:0000259" key="4">
    <source>
        <dbReference type="Pfam" id="PF08028"/>
    </source>
</evidence>
<dbReference type="RefSeq" id="WP_188126435.1">
    <property type="nucleotide sequence ID" value="NZ_BOMP01000052.1"/>
</dbReference>
<dbReference type="GO" id="GO:0005737">
    <property type="term" value="C:cytoplasm"/>
    <property type="evidence" value="ECO:0007669"/>
    <property type="project" value="TreeGrafter"/>
</dbReference>
<dbReference type="SUPFAM" id="SSF56645">
    <property type="entry name" value="Acyl-CoA dehydrogenase NM domain-like"/>
    <property type="match status" value="1"/>
</dbReference>
<keyword evidence="8" id="KW-1185">Reference proteome</keyword>
<dbReference type="AlphaFoldDB" id="A0A7W7MLV6"/>
<evidence type="ECO:0000313" key="7">
    <source>
        <dbReference type="Proteomes" id="UP000590511"/>
    </source>
</evidence>
<dbReference type="NCBIfam" id="NF045629">
    <property type="entry name" value="monooxsub_HsaA"/>
    <property type="match status" value="1"/>
</dbReference>
<accession>A0A7W7MLV6</accession>
<keyword evidence="1 6" id="KW-0560">Oxidoreductase</keyword>
<dbReference type="InterPro" id="IPR054617">
    <property type="entry name" value="HsaA"/>
</dbReference>
<dbReference type="InterPro" id="IPR037069">
    <property type="entry name" value="AcylCoA_DH/ox_N_sf"/>
</dbReference>
<comment type="caution">
    <text evidence="6">The sequence shown here is derived from an EMBL/GenBank/DDBJ whole genome shotgun (WGS) entry which is preliminary data.</text>
</comment>
<proteinExistence type="inferred from homology"/>
<dbReference type="GO" id="GO:0036383">
    <property type="term" value="F:3-hydroxy-9,10-secoandrosta-1,3,5(10)-triene-9,17-dione monooxygenase activity"/>
    <property type="evidence" value="ECO:0007669"/>
    <property type="project" value="UniProtKB-EC"/>
</dbReference>
<dbReference type="InterPro" id="IPR050741">
    <property type="entry name" value="Acyl-CoA_dehydrogenase"/>
</dbReference>
<dbReference type="Proteomes" id="UP000590511">
    <property type="component" value="Unassembled WGS sequence"/>
</dbReference>
<dbReference type="InterPro" id="IPR046373">
    <property type="entry name" value="Acyl-CoA_Oxase/DH_mid-dom_sf"/>
</dbReference>
<dbReference type="Gene3D" id="1.20.140.10">
    <property type="entry name" value="Butyryl-CoA Dehydrogenase, subunit A, domain 3"/>
    <property type="match status" value="1"/>
</dbReference>
<dbReference type="PANTHER" id="PTHR48083:SF19">
    <property type="entry name" value="FLAVIN-DEPENDENT MONOOXYGENASE, OXYGENASE SUBUNIT HSAA"/>
    <property type="match status" value="1"/>
</dbReference>
<evidence type="ECO:0000256" key="1">
    <source>
        <dbReference type="ARBA" id="ARBA00023002"/>
    </source>
</evidence>
<keyword evidence="6" id="KW-0503">Monooxygenase</keyword>
<dbReference type="EMBL" id="BOMP01000052">
    <property type="protein sequence ID" value="GIE40728.1"/>
    <property type="molecule type" value="Genomic_DNA"/>
</dbReference>
<evidence type="ECO:0000313" key="5">
    <source>
        <dbReference type="EMBL" id="GIE40728.1"/>
    </source>
</evidence>
<feature type="domain" description="Acyl-CoA dehydrogenase/oxidase N-terminal" evidence="3">
    <location>
        <begin position="15"/>
        <end position="100"/>
    </location>
</feature>
<evidence type="ECO:0000259" key="3">
    <source>
        <dbReference type="Pfam" id="PF02771"/>
    </source>
</evidence>
<dbReference type="InterPro" id="IPR036250">
    <property type="entry name" value="AcylCo_DH-like_C"/>
</dbReference>
<dbReference type="EC" id="1.14.14.12" evidence="6"/>
<dbReference type="GO" id="GO:0003995">
    <property type="term" value="F:acyl-CoA dehydrogenase activity"/>
    <property type="evidence" value="ECO:0007669"/>
    <property type="project" value="TreeGrafter"/>
</dbReference>
<dbReference type="CDD" id="cd01159">
    <property type="entry name" value="NcnH"/>
    <property type="match status" value="1"/>
</dbReference>
<dbReference type="Gene3D" id="2.40.110.10">
    <property type="entry name" value="Butyryl-CoA Dehydrogenase, subunit A, domain 2"/>
    <property type="match status" value="1"/>
</dbReference>
<dbReference type="InterPro" id="IPR013107">
    <property type="entry name" value="Acyl-CoA_DH_C"/>
</dbReference>
<dbReference type="SUPFAM" id="SSF47203">
    <property type="entry name" value="Acyl-CoA dehydrogenase C-terminal domain-like"/>
    <property type="match status" value="1"/>
</dbReference>
<name>A0A7W7MLV6_9ACTN</name>
<protein>
    <submittedName>
        <fullName evidence="6">3-hydroxy-9,10-secoandrosta-1,3,5(10)-triene-9, 17-dione monooxygenase</fullName>
        <ecNumber evidence="6">1.14.14.12</ecNumber>
    </submittedName>
    <submittedName>
        <fullName evidence="5">Acyl-CoA dehydrogenase</fullName>
    </submittedName>
</protein>
<dbReference type="Pfam" id="PF08028">
    <property type="entry name" value="Acyl-CoA_dh_2"/>
    <property type="match status" value="1"/>
</dbReference>
<dbReference type="PIRSF" id="PIRSF016578">
    <property type="entry name" value="HsaA"/>
    <property type="match status" value="1"/>
</dbReference>
<organism evidence="6 7">
    <name type="scientific">Actinoplanes lobatus</name>
    <dbReference type="NCBI Taxonomy" id="113568"/>
    <lineage>
        <taxon>Bacteria</taxon>
        <taxon>Bacillati</taxon>
        <taxon>Actinomycetota</taxon>
        <taxon>Actinomycetes</taxon>
        <taxon>Micromonosporales</taxon>
        <taxon>Micromonosporaceae</taxon>
        <taxon>Actinoplanes</taxon>
    </lineage>
</organism>
<evidence type="ECO:0000313" key="8">
    <source>
        <dbReference type="Proteomes" id="UP000631312"/>
    </source>
</evidence>
<comment type="similarity">
    <text evidence="2">Belongs to the HpaH/HsaA monooxygenase family.</text>
</comment>
<sequence>MEAVLAGVRELLPVLREHAQDTEDRRALDPETVKALAETGFFRLLQPARFGGHEAHPLDFLTAVREIASACGSTGWVASVIGVHNWQLALFPDRAQQDVWGADTGTRMSSSYAPTGRITRVDGGFRVNGRWSFSSGCDHATWVLLGGIIPPGEDGTPADFRTFLLPAADYTIEDVWHTVGLRGTGSNDIVVSDAFVPEHRTLSFNDTSRCACPGQEQNPGPLYRIPYASIFSYAITTPIIGMATGAYRAHVDHTRDRVRASYVGVKAAEDPHSQVRVAEAASDIDSAWFALQANMRELMDLATAGAKLPMPLRLRVRRDQVRGTELSIRAVDRLFENSGGRALAIGTPIQRFWRDAHSGRVHAINDPERALSMFGRGEFGLPLNDAMV</sequence>
<dbReference type="GO" id="GO:0033539">
    <property type="term" value="P:fatty acid beta-oxidation using acyl-CoA dehydrogenase"/>
    <property type="evidence" value="ECO:0007669"/>
    <property type="project" value="TreeGrafter"/>
</dbReference>
<gene>
    <name evidence="5" type="ORF">Alo02nite_36260</name>
    <name evidence="6" type="ORF">BJ964_009114</name>
</gene>
<reference evidence="5 8" key="2">
    <citation type="submission" date="2021-01" db="EMBL/GenBank/DDBJ databases">
        <title>Whole genome shotgun sequence of Actinoplanes lobatus NBRC 12513.</title>
        <authorList>
            <person name="Komaki H."/>
            <person name="Tamura T."/>
        </authorList>
    </citation>
    <scope>NUCLEOTIDE SEQUENCE [LARGE SCALE GENOMIC DNA]</scope>
    <source>
        <strain evidence="5 8">NBRC 12513</strain>
    </source>
</reference>
<feature type="domain" description="Acyl-CoA dehydrogenase C-terminal" evidence="4">
    <location>
        <begin position="235"/>
        <end position="366"/>
    </location>
</feature>
<dbReference type="EMBL" id="JACHNC010000001">
    <property type="protein sequence ID" value="MBB4754953.1"/>
    <property type="molecule type" value="Genomic_DNA"/>
</dbReference>